<dbReference type="GO" id="GO:0046872">
    <property type="term" value="F:metal ion binding"/>
    <property type="evidence" value="ECO:0007669"/>
    <property type="project" value="UniProtKB-KW"/>
</dbReference>
<dbReference type="GO" id="GO:0051539">
    <property type="term" value="F:4 iron, 4 sulfur cluster binding"/>
    <property type="evidence" value="ECO:0007669"/>
    <property type="project" value="UniProtKB-KW"/>
</dbReference>
<proteinExistence type="predicted"/>
<evidence type="ECO:0000256" key="2">
    <source>
        <dbReference type="ARBA" id="ARBA00022448"/>
    </source>
</evidence>
<dbReference type="PROSITE" id="PS51379">
    <property type="entry name" value="4FE4S_FER_2"/>
    <property type="match status" value="1"/>
</dbReference>
<protein>
    <submittedName>
        <fullName evidence="9">4Fe-4S dicluster protein</fullName>
    </submittedName>
</protein>
<dbReference type="FunFam" id="3.30.70.20:FF:000045">
    <property type="entry name" value="Ferredoxin, 4Fe-4S"/>
    <property type="match status" value="1"/>
</dbReference>
<dbReference type="Pfam" id="PF12838">
    <property type="entry name" value="Fer4_7"/>
    <property type="match status" value="1"/>
</dbReference>
<evidence type="ECO:0000256" key="1">
    <source>
        <dbReference type="ARBA" id="ARBA00001966"/>
    </source>
</evidence>
<keyword evidence="10" id="KW-1185">Reference proteome</keyword>
<accession>A0A4R3N4E1</accession>
<gene>
    <name evidence="9" type="ORF">EDC35_102247</name>
</gene>
<keyword evidence="2" id="KW-0813">Transport</keyword>
<dbReference type="OrthoDB" id="9803397at2"/>
<dbReference type="SUPFAM" id="SSF54862">
    <property type="entry name" value="4Fe-4S ferredoxins"/>
    <property type="match status" value="1"/>
</dbReference>
<keyword evidence="4" id="KW-0479">Metal-binding</keyword>
<keyword evidence="3" id="KW-0004">4Fe-4S</keyword>
<dbReference type="EMBL" id="SMAO01000002">
    <property type="protein sequence ID" value="TCT22916.1"/>
    <property type="molecule type" value="Genomic_DNA"/>
</dbReference>
<evidence type="ECO:0000256" key="6">
    <source>
        <dbReference type="ARBA" id="ARBA00023004"/>
    </source>
</evidence>
<dbReference type="Proteomes" id="UP000295717">
    <property type="component" value="Unassembled WGS sequence"/>
</dbReference>
<name>A0A4R3N4E1_9GAMM</name>
<comment type="caution">
    <text evidence="9">The sequence shown here is derived from an EMBL/GenBank/DDBJ whole genome shotgun (WGS) entry which is preliminary data.</text>
</comment>
<keyword evidence="5" id="KW-0249">Electron transport</keyword>
<evidence type="ECO:0000256" key="3">
    <source>
        <dbReference type="ARBA" id="ARBA00022485"/>
    </source>
</evidence>
<comment type="cofactor">
    <cofactor evidence="1">
        <name>[4Fe-4S] cluster</name>
        <dbReference type="ChEBI" id="CHEBI:49883"/>
    </cofactor>
</comment>
<dbReference type="InterPro" id="IPR017900">
    <property type="entry name" value="4Fe4S_Fe_S_CS"/>
</dbReference>
<dbReference type="Gene3D" id="3.30.70.20">
    <property type="match status" value="1"/>
</dbReference>
<dbReference type="PROSITE" id="PS00198">
    <property type="entry name" value="4FE4S_FER_1"/>
    <property type="match status" value="1"/>
</dbReference>
<evidence type="ECO:0000256" key="7">
    <source>
        <dbReference type="ARBA" id="ARBA00023014"/>
    </source>
</evidence>
<evidence type="ECO:0000313" key="9">
    <source>
        <dbReference type="EMBL" id="TCT22916.1"/>
    </source>
</evidence>
<feature type="domain" description="4Fe-4S ferredoxin-type" evidence="8">
    <location>
        <begin position="1"/>
        <end position="29"/>
    </location>
</feature>
<evidence type="ECO:0000256" key="5">
    <source>
        <dbReference type="ARBA" id="ARBA00022982"/>
    </source>
</evidence>
<evidence type="ECO:0000256" key="4">
    <source>
        <dbReference type="ARBA" id="ARBA00022723"/>
    </source>
</evidence>
<dbReference type="AlphaFoldDB" id="A0A4R3N4E1"/>
<evidence type="ECO:0000259" key="8">
    <source>
        <dbReference type="PROSITE" id="PS51379"/>
    </source>
</evidence>
<keyword evidence="7" id="KW-0411">Iron-sulfur</keyword>
<dbReference type="InterPro" id="IPR017896">
    <property type="entry name" value="4Fe4S_Fe-S-bd"/>
</dbReference>
<dbReference type="RefSeq" id="WP_132976040.1">
    <property type="nucleotide sequence ID" value="NZ_SMAO01000002.1"/>
</dbReference>
<organism evidence="9 10">
    <name type="scientific">Thiobaca trueperi</name>
    <dbReference type="NCBI Taxonomy" id="127458"/>
    <lineage>
        <taxon>Bacteria</taxon>
        <taxon>Pseudomonadati</taxon>
        <taxon>Pseudomonadota</taxon>
        <taxon>Gammaproteobacteria</taxon>
        <taxon>Chromatiales</taxon>
        <taxon>Chromatiaceae</taxon>
        <taxon>Thiobaca</taxon>
    </lineage>
</organism>
<evidence type="ECO:0000313" key="10">
    <source>
        <dbReference type="Proteomes" id="UP000295717"/>
    </source>
</evidence>
<sequence length="92" mass="9558">MAFKIIEGCVNCWACEPLCPSQAITAGTPHFVIDAKKCTECDGAFAEPQCASICPVEGVILDGLGVPVNPPGSLTGIPPERMAAAMAEIRAR</sequence>
<reference evidence="9 10" key="1">
    <citation type="submission" date="2019-03" db="EMBL/GenBank/DDBJ databases">
        <title>Genomic Encyclopedia of Type Strains, Phase IV (KMG-IV): sequencing the most valuable type-strain genomes for metagenomic binning, comparative biology and taxonomic classification.</title>
        <authorList>
            <person name="Goeker M."/>
        </authorList>
    </citation>
    <scope>NUCLEOTIDE SEQUENCE [LARGE SCALE GENOMIC DNA]</scope>
    <source>
        <strain evidence="9 10">DSM 13587</strain>
    </source>
</reference>
<keyword evidence="6" id="KW-0408">Iron</keyword>